<dbReference type="eggNOG" id="COG0778">
    <property type="taxonomic scope" value="Bacteria"/>
</dbReference>
<reference evidence="2 3" key="1">
    <citation type="journal article" date="2009" name="Stand. Genomic Sci.">
        <title>Complete genome sequence of Beutenbergia cavernae type strain (HKI 0122).</title>
        <authorList>
            <person name="Land M."/>
            <person name="Pukall R."/>
            <person name="Abt B."/>
            <person name="Goker M."/>
            <person name="Rohde M."/>
            <person name="Glavina Del Rio T."/>
            <person name="Tice H."/>
            <person name="Copeland A."/>
            <person name="Cheng J.F."/>
            <person name="Lucas S."/>
            <person name="Chen F."/>
            <person name="Nolan M."/>
            <person name="Bruce D."/>
            <person name="Goodwin L."/>
            <person name="Pitluck S."/>
            <person name="Ivanova N."/>
            <person name="Mavromatis K."/>
            <person name="Ovchinnikova G."/>
            <person name="Pati A."/>
            <person name="Chen A."/>
            <person name="Palaniappan K."/>
            <person name="Hauser L."/>
            <person name="Chang Y.J."/>
            <person name="Jefferies C.C."/>
            <person name="Saunders E."/>
            <person name="Brettin T."/>
            <person name="Detter J.C."/>
            <person name="Han C."/>
            <person name="Chain P."/>
            <person name="Bristow J."/>
            <person name="Eisen J.A."/>
            <person name="Markowitz V."/>
            <person name="Hugenholtz P."/>
            <person name="Kyrpides N.C."/>
            <person name="Klenk H.P."/>
            <person name="Lapidus A."/>
        </authorList>
    </citation>
    <scope>NUCLEOTIDE SEQUENCE [LARGE SCALE GENOMIC DNA]</scope>
    <source>
        <strain evidence="3">ATCC BAA-8 / DSM 12333 / NBRC 16432</strain>
    </source>
</reference>
<evidence type="ECO:0000313" key="3">
    <source>
        <dbReference type="Proteomes" id="UP000007962"/>
    </source>
</evidence>
<dbReference type="HOGENOM" id="CLU_784499_0_0_11"/>
<dbReference type="RefSeq" id="WP_015884000.1">
    <property type="nucleotide sequence ID" value="NC_012669.1"/>
</dbReference>
<feature type="region of interest" description="Disordered" evidence="1">
    <location>
        <begin position="1"/>
        <end position="28"/>
    </location>
</feature>
<organism evidence="2 3">
    <name type="scientific">Beutenbergia cavernae (strain ATCC BAA-8 / DSM 12333 / CCUG 43141 / JCM 11478 / NBRC 16432 / NCIMB 13614 / HKI 0122)</name>
    <dbReference type="NCBI Taxonomy" id="471853"/>
    <lineage>
        <taxon>Bacteria</taxon>
        <taxon>Bacillati</taxon>
        <taxon>Actinomycetota</taxon>
        <taxon>Actinomycetes</taxon>
        <taxon>Micrococcales</taxon>
        <taxon>Beutenbergiaceae</taxon>
        <taxon>Beutenbergia</taxon>
    </lineage>
</organism>
<dbReference type="EMBL" id="CP001618">
    <property type="protein sequence ID" value="ACQ81763.1"/>
    <property type="molecule type" value="Genomic_DNA"/>
</dbReference>
<dbReference type="Proteomes" id="UP000007962">
    <property type="component" value="Chromosome"/>
</dbReference>
<accession>C5C2R9</accession>
<dbReference type="OrthoDB" id="8156917at2"/>
<dbReference type="KEGG" id="bcv:Bcav_3521"/>
<evidence type="ECO:0000256" key="1">
    <source>
        <dbReference type="SAM" id="MobiDB-lite"/>
    </source>
</evidence>
<protein>
    <recommendedName>
        <fullName evidence="4">Nitroreductase domain-containing protein</fullName>
    </recommendedName>
</protein>
<dbReference type="STRING" id="471853.Bcav_3521"/>
<dbReference type="AlphaFoldDB" id="C5C2R9"/>
<gene>
    <name evidence="2" type="ordered locus">Bcav_3521</name>
</gene>
<proteinExistence type="predicted"/>
<dbReference type="InterPro" id="IPR000415">
    <property type="entry name" value="Nitroreductase-like"/>
</dbReference>
<name>C5C2R9_BEUC1</name>
<evidence type="ECO:0008006" key="4">
    <source>
        <dbReference type="Google" id="ProtNLM"/>
    </source>
</evidence>
<dbReference type="GO" id="GO:0016491">
    <property type="term" value="F:oxidoreductase activity"/>
    <property type="evidence" value="ECO:0007669"/>
    <property type="project" value="InterPro"/>
</dbReference>
<evidence type="ECO:0000313" key="2">
    <source>
        <dbReference type="EMBL" id="ACQ81763.1"/>
    </source>
</evidence>
<dbReference type="Gene3D" id="3.40.109.10">
    <property type="entry name" value="NADH Oxidase"/>
    <property type="match status" value="1"/>
</dbReference>
<sequence>MSHPAPSPWPEILDDARHYPSPHNSQPIKVRPLDAERADVFYDLDLGLPAESFGIPFGHVCAGVFLHGLGVVARARGWRVVEELDDADMDFAAADRLHRIGRVTLVPASDDDGGPSAAQAAADHRAFLERRTSRRPYTPRLVGPEVLDGAARLAADAGHALGVTADPAHVKALVHINQRTLFDDLRNDAVYGEIMHWLRFTKAEAAATGDGLSAETMLVPGRVLRFAMRHRGLWDAPVVGALIRSVYLRTMRGVRQLAWLTGPFDSPHDYLEAGRVFLGIWLHLERNGAVLHPFGTVITNPRSHAAFVERLGIAEADGRMAWMLFRLGHSPEPPLAHRRPLASTMLEPGTRQR</sequence>
<keyword evidence="3" id="KW-1185">Reference proteome</keyword>